<sequence length="230" mass="25958">MSIPTPPGASAFNQLVPVFLGKIGGVQMHVCDARTLHAFLENGDEFAHWIKDRIKKYEFIENQDFAIVWENSQAKRGGHNRKDYYLALDMARELSMVENNEKGREARRYFIDCERRLRETAQSRAQNLLTDELQSAINQEAHTLALRSFGPIRAALSELARQHLERGESPLEVVGRVRKGFPGVGDMLVIQAAELWQLTSALAGCAAALEGPMDALHRLEARTGRDWYPK</sequence>
<dbReference type="EMBL" id="FXAM01000004">
    <property type="protein sequence ID" value="SMF97793.1"/>
    <property type="molecule type" value="Genomic_DNA"/>
</dbReference>
<dbReference type="AlphaFoldDB" id="A0A1Y6DB06"/>
<protein>
    <submittedName>
        <fullName evidence="2">Phage anti-repressor protein</fullName>
    </submittedName>
</protein>
<accession>A0A1Y6DB06</accession>
<dbReference type="InterPro" id="IPR013557">
    <property type="entry name" value="AntA/B_antirep"/>
</dbReference>
<feature type="domain" description="AntA/AntB antirepressor" evidence="1">
    <location>
        <begin position="32"/>
        <end position="100"/>
    </location>
</feature>
<dbReference type="STRING" id="1760988.SAMN02949497_0057"/>
<proteinExistence type="predicted"/>
<gene>
    <name evidence="2" type="ORF">SAMN02949497_0057</name>
</gene>
<evidence type="ECO:0000313" key="2">
    <source>
        <dbReference type="EMBL" id="SMF97793.1"/>
    </source>
</evidence>
<keyword evidence="3" id="KW-1185">Reference proteome</keyword>
<evidence type="ECO:0000313" key="3">
    <source>
        <dbReference type="Proteomes" id="UP000192923"/>
    </source>
</evidence>
<dbReference type="Proteomes" id="UP000192923">
    <property type="component" value="Unassembled WGS sequence"/>
</dbReference>
<name>A0A1Y6DB06_9GAMM</name>
<dbReference type="Pfam" id="PF08346">
    <property type="entry name" value="AntA"/>
    <property type="match status" value="1"/>
</dbReference>
<dbReference type="RefSeq" id="WP_176225425.1">
    <property type="nucleotide sequence ID" value="NZ_FXAM01000004.1"/>
</dbReference>
<evidence type="ECO:0000259" key="1">
    <source>
        <dbReference type="Pfam" id="PF08346"/>
    </source>
</evidence>
<organism evidence="2 3">
    <name type="scientific">Methylomagnum ishizawai</name>
    <dbReference type="NCBI Taxonomy" id="1760988"/>
    <lineage>
        <taxon>Bacteria</taxon>
        <taxon>Pseudomonadati</taxon>
        <taxon>Pseudomonadota</taxon>
        <taxon>Gammaproteobacteria</taxon>
        <taxon>Methylococcales</taxon>
        <taxon>Methylococcaceae</taxon>
        <taxon>Methylomagnum</taxon>
    </lineage>
</organism>
<reference evidence="2 3" key="1">
    <citation type="submission" date="2016-12" db="EMBL/GenBank/DDBJ databases">
        <authorList>
            <person name="Song W.-J."/>
            <person name="Kurnit D.M."/>
        </authorList>
    </citation>
    <scope>NUCLEOTIDE SEQUENCE [LARGE SCALE GENOMIC DNA]</scope>
    <source>
        <strain evidence="2 3">175</strain>
    </source>
</reference>